<gene>
    <name evidence="1" type="ORF">BBD42_15090</name>
</gene>
<accession>A0A1B2DIW7</accession>
<dbReference type="EMBL" id="CP016808">
    <property type="protein sequence ID" value="ANY67658.1"/>
    <property type="molecule type" value="Genomic_DNA"/>
</dbReference>
<sequence>MYKLTIIVLMMTIWLMLHVMQTDEEIAMKTLFQGKHALNRAVHAAAQQIDKTALGDGVVRIDPVAAEAAASRYLQGNLQLDAAGQPLGSSFLHDPVKVLAFEVINGEHTFPYQYVNSQYSYEATLRRPGVVMIIKVMNPRVFTALEPIEWTIKSVSELTFDF</sequence>
<organism evidence="1">
    <name type="scientific">Paenibacillus sp. BIHB 4019</name>
    <dbReference type="NCBI Taxonomy" id="1870819"/>
    <lineage>
        <taxon>Bacteria</taxon>
        <taxon>Bacillati</taxon>
        <taxon>Bacillota</taxon>
        <taxon>Bacilli</taxon>
        <taxon>Bacillales</taxon>
        <taxon>Paenibacillaceae</taxon>
        <taxon>Paenibacillus</taxon>
    </lineage>
</organism>
<reference evidence="1" key="1">
    <citation type="submission" date="2016-08" db="EMBL/GenBank/DDBJ databases">
        <title>Complete Genome Seqeunce of Paenibacillus sp. BIHB 4019 from tea rhizoplane.</title>
        <authorList>
            <person name="Thakur R."/>
            <person name="Swarnkar M.K."/>
            <person name="Gulati A."/>
        </authorList>
    </citation>
    <scope>NUCLEOTIDE SEQUENCE [LARGE SCALE GENOMIC DNA]</scope>
    <source>
        <strain evidence="1">BIHB4019</strain>
    </source>
</reference>
<dbReference type="RefSeq" id="WP_099518840.1">
    <property type="nucleotide sequence ID" value="NZ_CP016808.1"/>
</dbReference>
<proteinExistence type="predicted"/>
<evidence type="ECO:0000313" key="1">
    <source>
        <dbReference type="EMBL" id="ANY67658.1"/>
    </source>
</evidence>
<name>A0A1B2DIW7_9BACL</name>
<dbReference type="AlphaFoldDB" id="A0A1B2DIW7"/>
<protein>
    <submittedName>
        <fullName evidence="1">Uncharacterized protein</fullName>
    </submittedName>
</protein>